<dbReference type="Proteomes" id="UP000066124">
    <property type="component" value="Plasmid pHG4"/>
</dbReference>
<dbReference type="Gene3D" id="3.30.2310.20">
    <property type="entry name" value="RelE-like"/>
    <property type="match status" value="1"/>
</dbReference>
<dbReference type="EMBL" id="CP011951">
    <property type="protein sequence ID" value="AKU09901.1"/>
    <property type="molecule type" value="Genomic_DNA"/>
</dbReference>
<evidence type="ECO:0000313" key="2">
    <source>
        <dbReference type="EMBL" id="AKU09901.1"/>
    </source>
</evidence>
<evidence type="ECO:0000256" key="1">
    <source>
        <dbReference type="ARBA" id="ARBA00022649"/>
    </source>
</evidence>
<keyword evidence="1" id="KW-1277">Toxin-antitoxin system</keyword>
<reference evidence="3" key="1">
    <citation type="journal article" date="2015" name="J. Biotechnol.">
        <title>Complete genome sequence of Haloferax gibbonsii strain ARA6, a potential producer of polyhydroxyalkanoates and halocins isolated from Araruama, Rio de Janeiro, Brasil.</title>
        <authorList>
            <person name="Pinto L.H."/>
            <person name="D'Alincourt Carvalho-Assef A.P."/>
            <person name="Vieira R.P."/>
            <person name="Clementino M.M."/>
            <person name="Albano R.M."/>
        </authorList>
    </citation>
    <scope>NUCLEOTIDE SEQUENCE [LARGE SCALE GENOMIC DNA]</scope>
    <source>
        <strain evidence="3">ARA6</strain>
        <plasmid evidence="3">Plasmid pHG4</plasmid>
    </source>
</reference>
<organism evidence="2 3">
    <name type="scientific">Haloferax gibbonsii</name>
    <dbReference type="NCBI Taxonomy" id="35746"/>
    <lineage>
        <taxon>Archaea</taxon>
        <taxon>Methanobacteriati</taxon>
        <taxon>Methanobacteriota</taxon>
        <taxon>Stenosarchaea group</taxon>
        <taxon>Halobacteria</taxon>
        <taxon>Halobacteriales</taxon>
        <taxon>Haloferacaceae</taxon>
        <taxon>Haloferax</taxon>
    </lineage>
</organism>
<sequence>MTDVEITPKADSHLADLDPETRERVLKKLAEAREWTDHRVERLSGWPYYKLRAGDYRAILTWDKDNDVLIVEAVGHRRNVYDRHLPP</sequence>
<dbReference type="Pfam" id="PF05016">
    <property type="entry name" value="ParE_toxin"/>
    <property type="match status" value="1"/>
</dbReference>
<dbReference type="KEGG" id="hgi:ABY42_18970"/>
<proteinExistence type="predicted"/>
<gene>
    <name evidence="2" type="ORF">ABY42_18970</name>
</gene>
<dbReference type="InterPro" id="IPR007712">
    <property type="entry name" value="RelE/ParE_toxin"/>
</dbReference>
<dbReference type="PATRIC" id="fig|35746.4.peg.4188"/>
<geneLocation type="plasmid" evidence="2 3">
    <name>pHG4</name>
</geneLocation>
<dbReference type="RefSeq" id="WP_050460515.1">
    <property type="nucleotide sequence ID" value="NZ_CP011951.1"/>
</dbReference>
<protein>
    <submittedName>
        <fullName evidence="2">Cytotoxic translational repressor of toxin-antitoxin stability system</fullName>
    </submittedName>
</protein>
<evidence type="ECO:0000313" key="3">
    <source>
        <dbReference type="Proteomes" id="UP000066124"/>
    </source>
</evidence>
<dbReference type="AlphaFoldDB" id="A0A0K1IZK1"/>
<keyword evidence="2" id="KW-0614">Plasmid</keyword>
<dbReference type="InterPro" id="IPR035093">
    <property type="entry name" value="RelE/ParE_toxin_dom_sf"/>
</dbReference>
<dbReference type="GeneID" id="25248076"/>
<dbReference type="SUPFAM" id="SSF143011">
    <property type="entry name" value="RelE-like"/>
    <property type="match status" value="1"/>
</dbReference>
<name>A0A0K1IZK1_HALGI</name>
<accession>A0A0K1IZK1</accession>